<protein>
    <submittedName>
        <fullName evidence="2">Uncharacterized protein</fullName>
    </submittedName>
</protein>
<feature type="compositionally biased region" description="Basic residues" evidence="1">
    <location>
        <begin position="58"/>
        <end position="90"/>
    </location>
</feature>
<feature type="compositionally biased region" description="Low complexity" evidence="1">
    <location>
        <begin position="1"/>
        <end position="13"/>
    </location>
</feature>
<name>A0A6J4N7K7_9ACTN</name>
<reference evidence="2" key="1">
    <citation type="submission" date="2020-02" db="EMBL/GenBank/DDBJ databases">
        <authorList>
            <person name="Meier V. D."/>
        </authorList>
    </citation>
    <scope>NUCLEOTIDE SEQUENCE</scope>
    <source>
        <strain evidence="2">AVDCRST_MAG32</strain>
    </source>
</reference>
<organism evidence="2">
    <name type="scientific">uncultured Nocardioides sp</name>
    <dbReference type="NCBI Taxonomy" id="198441"/>
    <lineage>
        <taxon>Bacteria</taxon>
        <taxon>Bacillati</taxon>
        <taxon>Actinomycetota</taxon>
        <taxon>Actinomycetes</taxon>
        <taxon>Propionibacteriales</taxon>
        <taxon>Nocardioidaceae</taxon>
        <taxon>Nocardioides</taxon>
        <taxon>environmental samples</taxon>
    </lineage>
</organism>
<evidence type="ECO:0000313" key="2">
    <source>
        <dbReference type="EMBL" id="CAA9375268.1"/>
    </source>
</evidence>
<gene>
    <name evidence="2" type="ORF">AVDCRST_MAG32-1124</name>
</gene>
<feature type="non-terminal residue" evidence="2">
    <location>
        <position position="119"/>
    </location>
</feature>
<proteinExistence type="predicted"/>
<sequence length="119" mass="12849">GDQPVAPGALPLGGQPGPAPARPPGEPRHRWGGADRRGADPSAGRRVRGPADGDAAPARRRAGPRGRPRRRHRRRHRRLARSPPDHRHRAGTVGDGDRLHRHPGRQRADVQPSLRAAAV</sequence>
<feature type="non-terminal residue" evidence="2">
    <location>
        <position position="1"/>
    </location>
</feature>
<accession>A0A6J4N7K7</accession>
<evidence type="ECO:0000256" key="1">
    <source>
        <dbReference type="SAM" id="MobiDB-lite"/>
    </source>
</evidence>
<dbReference type="AlphaFoldDB" id="A0A6J4N7K7"/>
<feature type="compositionally biased region" description="Basic and acidic residues" evidence="1">
    <location>
        <begin position="25"/>
        <end position="39"/>
    </location>
</feature>
<feature type="region of interest" description="Disordered" evidence="1">
    <location>
        <begin position="1"/>
        <end position="119"/>
    </location>
</feature>
<dbReference type="EMBL" id="CADCUM010000054">
    <property type="protein sequence ID" value="CAA9375268.1"/>
    <property type="molecule type" value="Genomic_DNA"/>
</dbReference>